<dbReference type="InterPro" id="IPR002767">
    <property type="entry name" value="Thiamine_BP"/>
</dbReference>
<dbReference type="RefSeq" id="WP_066055584.1">
    <property type="nucleotide sequence ID" value="NZ_JBHUNF010000001.1"/>
</dbReference>
<comment type="caution">
    <text evidence="3">The sequence shown here is derived from an EMBL/GenBank/DDBJ whole genome shotgun (WGS) entry which is preliminary data.</text>
</comment>
<dbReference type="Pfam" id="PF01910">
    <property type="entry name" value="Thiamine_BP"/>
    <property type="match status" value="1"/>
</dbReference>
<organism evidence="3 4">
    <name type="scientific">Gulosibacter bifidus</name>
    <dbReference type="NCBI Taxonomy" id="272239"/>
    <lineage>
        <taxon>Bacteria</taxon>
        <taxon>Bacillati</taxon>
        <taxon>Actinomycetota</taxon>
        <taxon>Actinomycetes</taxon>
        <taxon>Micrococcales</taxon>
        <taxon>Microbacteriaceae</taxon>
        <taxon>Gulosibacter</taxon>
    </lineage>
</organism>
<dbReference type="Gene3D" id="3.30.70.930">
    <property type="match status" value="1"/>
</dbReference>
<keyword evidence="4" id="KW-1185">Reference proteome</keyword>
<sequence>MIAAISIAPSGPASDPTVTPDAPGSYTNAVAAMVKVIRASGLPNETSAMFTSIEGEWDEVMAVVKAACDEAGRFGNRVSLVLKADIRQDAAGNEMQGKVDRVERAIVASSESN</sequence>
<dbReference type="SUPFAM" id="SSF89957">
    <property type="entry name" value="MTH1187/YkoF-like"/>
    <property type="match status" value="1"/>
</dbReference>
<protein>
    <submittedName>
        <fullName evidence="3">MTH1187 family thiamine-binding protein</fullName>
    </submittedName>
</protein>
<dbReference type="EMBL" id="JBHUNF010000001">
    <property type="protein sequence ID" value="MFD2673997.1"/>
    <property type="molecule type" value="Genomic_DNA"/>
</dbReference>
<evidence type="ECO:0000313" key="3">
    <source>
        <dbReference type="EMBL" id="MFD2673997.1"/>
    </source>
</evidence>
<dbReference type="PANTHER" id="PTHR33777:SF1">
    <property type="entry name" value="UPF0045 PROTEIN ECM15"/>
    <property type="match status" value="1"/>
</dbReference>
<proteinExistence type="inferred from homology"/>
<evidence type="ECO:0000259" key="2">
    <source>
        <dbReference type="Pfam" id="PF01910"/>
    </source>
</evidence>
<accession>A0ABW5RG05</accession>
<dbReference type="PANTHER" id="PTHR33777">
    <property type="entry name" value="UPF0045 PROTEIN ECM15"/>
    <property type="match status" value="1"/>
</dbReference>
<name>A0ABW5RG05_9MICO</name>
<feature type="domain" description="Thiamine-binding protein" evidence="2">
    <location>
        <begin position="24"/>
        <end position="103"/>
    </location>
</feature>
<gene>
    <name evidence="3" type="ORF">ACFSUQ_01580</name>
</gene>
<dbReference type="InterPro" id="IPR029756">
    <property type="entry name" value="MTH1187/YkoF-like"/>
</dbReference>
<evidence type="ECO:0000313" key="4">
    <source>
        <dbReference type="Proteomes" id="UP001597453"/>
    </source>
</evidence>
<evidence type="ECO:0000256" key="1">
    <source>
        <dbReference type="ARBA" id="ARBA00010272"/>
    </source>
</evidence>
<dbReference type="Proteomes" id="UP001597453">
    <property type="component" value="Unassembled WGS sequence"/>
</dbReference>
<reference evidence="4" key="1">
    <citation type="journal article" date="2019" name="Int. J. Syst. Evol. Microbiol.">
        <title>The Global Catalogue of Microorganisms (GCM) 10K type strain sequencing project: providing services to taxonomists for standard genome sequencing and annotation.</title>
        <authorList>
            <consortium name="The Broad Institute Genomics Platform"/>
            <consortium name="The Broad Institute Genome Sequencing Center for Infectious Disease"/>
            <person name="Wu L."/>
            <person name="Ma J."/>
        </authorList>
    </citation>
    <scope>NUCLEOTIDE SEQUENCE [LARGE SCALE GENOMIC DNA]</scope>
    <source>
        <strain evidence="4">TISTR 1511</strain>
    </source>
</reference>
<dbReference type="InterPro" id="IPR051614">
    <property type="entry name" value="UPF0045_domain"/>
</dbReference>
<comment type="similarity">
    <text evidence="1">Belongs to the UPF0045 family.</text>
</comment>